<evidence type="ECO:0000313" key="1">
    <source>
        <dbReference type="EMBL" id="KAH3740374.1"/>
    </source>
</evidence>
<reference evidence="1" key="2">
    <citation type="submission" date="2020-11" db="EMBL/GenBank/DDBJ databases">
        <authorList>
            <person name="McCartney M.A."/>
            <person name="Auch B."/>
            <person name="Kono T."/>
            <person name="Mallez S."/>
            <person name="Becker A."/>
            <person name="Gohl D.M."/>
            <person name="Silverstein K.A.T."/>
            <person name="Koren S."/>
            <person name="Bechman K.B."/>
            <person name="Herman A."/>
            <person name="Abrahante J.E."/>
            <person name="Garbe J."/>
        </authorList>
    </citation>
    <scope>NUCLEOTIDE SEQUENCE</scope>
    <source>
        <strain evidence="1">Duluth1</strain>
        <tissue evidence="1">Whole animal</tissue>
    </source>
</reference>
<evidence type="ECO:0000313" key="2">
    <source>
        <dbReference type="Proteomes" id="UP000828390"/>
    </source>
</evidence>
<sequence length="81" mass="8836">MYRSYTGTLPAFTGTPQGHQGRCQSSAGVYMEAFNILILFRWSPGCPRSSPVHLGRPRFIPVESRFIPVDPASRTGAPPAS</sequence>
<gene>
    <name evidence="1" type="ORF">DPMN_047080</name>
</gene>
<organism evidence="1 2">
    <name type="scientific">Dreissena polymorpha</name>
    <name type="common">Zebra mussel</name>
    <name type="synonym">Mytilus polymorpha</name>
    <dbReference type="NCBI Taxonomy" id="45954"/>
    <lineage>
        <taxon>Eukaryota</taxon>
        <taxon>Metazoa</taxon>
        <taxon>Spiralia</taxon>
        <taxon>Lophotrochozoa</taxon>
        <taxon>Mollusca</taxon>
        <taxon>Bivalvia</taxon>
        <taxon>Autobranchia</taxon>
        <taxon>Heteroconchia</taxon>
        <taxon>Euheterodonta</taxon>
        <taxon>Imparidentia</taxon>
        <taxon>Neoheterodontei</taxon>
        <taxon>Myida</taxon>
        <taxon>Dreissenoidea</taxon>
        <taxon>Dreissenidae</taxon>
        <taxon>Dreissena</taxon>
    </lineage>
</organism>
<comment type="caution">
    <text evidence="1">The sequence shown here is derived from an EMBL/GenBank/DDBJ whole genome shotgun (WGS) entry which is preliminary data.</text>
</comment>
<dbReference type="AlphaFoldDB" id="A0A9D4D970"/>
<name>A0A9D4D970_DREPO</name>
<keyword evidence="2" id="KW-1185">Reference proteome</keyword>
<dbReference type="Proteomes" id="UP000828390">
    <property type="component" value="Unassembled WGS sequence"/>
</dbReference>
<proteinExistence type="predicted"/>
<reference evidence="1" key="1">
    <citation type="journal article" date="2019" name="bioRxiv">
        <title>The Genome of the Zebra Mussel, Dreissena polymorpha: A Resource for Invasive Species Research.</title>
        <authorList>
            <person name="McCartney M.A."/>
            <person name="Auch B."/>
            <person name="Kono T."/>
            <person name="Mallez S."/>
            <person name="Zhang Y."/>
            <person name="Obille A."/>
            <person name="Becker A."/>
            <person name="Abrahante J.E."/>
            <person name="Garbe J."/>
            <person name="Badalamenti J.P."/>
            <person name="Herman A."/>
            <person name="Mangelson H."/>
            <person name="Liachko I."/>
            <person name="Sullivan S."/>
            <person name="Sone E.D."/>
            <person name="Koren S."/>
            <person name="Silverstein K.A.T."/>
            <person name="Beckman K.B."/>
            <person name="Gohl D.M."/>
        </authorList>
    </citation>
    <scope>NUCLEOTIDE SEQUENCE</scope>
    <source>
        <strain evidence="1">Duluth1</strain>
        <tissue evidence="1">Whole animal</tissue>
    </source>
</reference>
<dbReference type="EMBL" id="JAIWYP010000011">
    <property type="protein sequence ID" value="KAH3740374.1"/>
    <property type="molecule type" value="Genomic_DNA"/>
</dbReference>
<accession>A0A9D4D970</accession>
<protein>
    <submittedName>
        <fullName evidence="1">Uncharacterized protein</fullName>
    </submittedName>
</protein>